<gene>
    <name evidence="2" type="ORF">ICT70_00395</name>
</gene>
<dbReference type="SUPFAM" id="SSF51569">
    <property type="entry name" value="Aldolase"/>
    <property type="match status" value="1"/>
</dbReference>
<organism evidence="2 3">
    <name type="scientific">Pelovirga terrestris</name>
    <dbReference type="NCBI Taxonomy" id="2771352"/>
    <lineage>
        <taxon>Bacteria</taxon>
        <taxon>Pseudomonadati</taxon>
        <taxon>Thermodesulfobacteriota</taxon>
        <taxon>Desulfuromonadia</taxon>
        <taxon>Geobacterales</taxon>
        <taxon>Geobacteraceae</taxon>
        <taxon>Pelovirga</taxon>
    </lineage>
</organism>
<sequence length="69" mass="7970">MLVIMKKHATEEEVEQVKEFLVEQDCDFHQSTGVDRIILGVVGDTRRIDRERLKNLTGVLDIYKIPDEG</sequence>
<name>A0A8J6QVP6_9BACT</name>
<dbReference type="Proteomes" id="UP000632828">
    <property type="component" value="Unassembled WGS sequence"/>
</dbReference>
<accession>A0A8J6QVP6</accession>
<dbReference type="Gene3D" id="3.30.70.1140">
    <property type="entry name" value="Phospho-2-dehydro-3-deoxyheptonate aldolase, domain 1"/>
    <property type="match status" value="1"/>
</dbReference>
<dbReference type="Pfam" id="PF18152">
    <property type="entry name" value="DAHP_snth_FXD"/>
    <property type="match status" value="1"/>
</dbReference>
<dbReference type="AlphaFoldDB" id="A0A8J6QVP6"/>
<reference evidence="2" key="1">
    <citation type="submission" date="2020-09" db="EMBL/GenBank/DDBJ databases">
        <title>Pelobacter alkaliphilus sp. nov., a novel anaerobic arsenate-reducing bacterium from terrestrial mud volcano.</title>
        <authorList>
            <person name="Khomyakova M.A."/>
            <person name="Merkel A.Y."/>
            <person name="Slobodkin A.I."/>
        </authorList>
    </citation>
    <scope>NUCLEOTIDE SEQUENCE</scope>
    <source>
        <strain evidence="2">M08fum</strain>
    </source>
</reference>
<dbReference type="InterPro" id="IPR041071">
    <property type="entry name" value="DAHP_snth_FXD"/>
</dbReference>
<keyword evidence="3" id="KW-1185">Reference proteome</keyword>
<proteinExistence type="predicted"/>
<evidence type="ECO:0000313" key="2">
    <source>
        <dbReference type="EMBL" id="MBD1399126.1"/>
    </source>
</evidence>
<comment type="caution">
    <text evidence="2">The sequence shown here is derived from an EMBL/GenBank/DDBJ whole genome shotgun (WGS) entry which is preliminary data.</text>
</comment>
<evidence type="ECO:0000259" key="1">
    <source>
        <dbReference type="Pfam" id="PF18152"/>
    </source>
</evidence>
<dbReference type="EMBL" id="JACWUN010000001">
    <property type="protein sequence ID" value="MBD1399126.1"/>
    <property type="molecule type" value="Genomic_DNA"/>
</dbReference>
<feature type="domain" description="DAHP synthase ferredoxin-like" evidence="1">
    <location>
        <begin position="1"/>
        <end position="65"/>
    </location>
</feature>
<protein>
    <recommendedName>
        <fullName evidence="1">DAHP synthase ferredoxin-like domain-containing protein</fullName>
    </recommendedName>
</protein>
<evidence type="ECO:0000313" key="3">
    <source>
        <dbReference type="Proteomes" id="UP000632828"/>
    </source>
</evidence>